<dbReference type="GO" id="GO:0008234">
    <property type="term" value="F:cysteine-type peptidase activity"/>
    <property type="evidence" value="ECO:0007669"/>
    <property type="project" value="UniProtKB-KW"/>
</dbReference>
<keyword evidence="2" id="KW-0645">Protease</keyword>
<sequence length="222" mass="24869">RPDTNPSWELLKPLNDQVIQTTAGVRARLYCRELPVVYHAARKLVPALHHEAAAAASSDEHGYALYVHIGQGLKGAVALERRARYGPYLKPDNDGRTAPSSAASDGPLAAVHQDAHPRRSYHTVYHTVVDVPALAHWLTAQRNWEHVNVSIDPGLYLCEYTYYYSLRETKPSDVGWARRCGGRPVLFIHVPPVGHPYSLQQLTELVHDAVSWLVEYYATQSM</sequence>
<dbReference type="InterPro" id="IPR036440">
    <property type="entry name" value="Peptidase_C15-like_sf"/>
</dbReference>
<evidence type="ECO:0000256" key="3">
    <source>
        <dbReference type="ARBA" id="ARBA00022801"/>
    </source>
</evidence>
<feature type="region of interest" description="Disordered" evidence="5">
    <location>
        <begin position="89"/>
        <end position="111"/>
    </location>
</feature>
<dbReference type="Gene3D" id="3.40.630.20">
    <property type="entry name" value="Peptidase C15, pyroglutamyl peptidase I-like"/>
    <property type="match status" value="1"/>
</dbReference>
<evidence type="ECO:0000256" key="1">
    <source>
        <dbReference type="ARBA" id="ARBA00006641"/>
    </source>
</evidence>
<dbReference type="PANTHER" id="PTHR23402:SF1">
    <property type="entry name" value="PYROGLUTAMYL-PEPTIDASE I"/>
    <property type="match status" value="1"/>
</dbReference>
<dbReference type="OrthoDB" id="407146at2759"/>
<dbReference type="AlphaFoldDB" id="A0A4V1IX29"/>
<dbReference type="GO" id="GO:0006508">
    <property type="term" value="P:proteolysis"/>
    <property type="evidence" value="ECO:0007669"/>
    <property type="project" value="UniProtKB-KW"/>
</dbReference>
<keyword evidence="3" id="KW-0378">Hydrolase</keyword>
<name>A0A4V1IX29_9FUNG</name>
<feature type="non-terminal residue" evidence="6">
    <location>
        <position position="1"/>
    </location>
</feature>
<comment type="similarity">
    <text evidence="1">Belongs to the peptidase C15 family.</text>
</comment>
<dbReference type="PANTHER" id="PTHR23402">
    <property type="entry name" value="PROTEASE FAMILY C15 PYROGLUTAMYL-PEPTIDASE I-RELATED"/>
    <property type="match status" value="1"/>
</dbReference>
<evidence type="ECO:0000313" key="7">
    <source>
        <dbReference type="Proteomes" id="UP000271241"/>
    </source>
</evidence>
<evidence type="ECO:0000256" key="4">
    <source>
        <dbReference type="ARBA" id="ARBA00022807"/>
    </source>
</evidence>
<accession>A0A4V1IX29</accession>
<evidence type="ECO:0008006" key="8">
    <source>
        <dbReference type="Google" id="ProtNLM"/>
    </source>
</evidence>
<protein>
    <recommendedName>
        <fullName evidence="8">Peptidase C15, pyroglutamyl peptidase I-like protein</fullName>
    </recommendedName>
</protein>
<organism evidence="6 7">
    <name type="scientific">Thamnocephalis sphaerospora</name>
    <dbReference type="NCBI Taxonomy" id="78915"/>
    <lineage>
        <taxon>Eukaryota</taxon>
        <taxon>Fungi</taxon>
        <taxon>Fungi incertae sedis</taxon>
        <taxon>Zoopagomycota</taxon>
        <taxon>Zoopagomycotina</taxon>
        <taxon>Zoopagomycetes</taxon>
        <taxon>Zoopagales</taxon>
        <taxon>Sigmoideomycetaceae</taxon>
        <taxon>Thamnocephalis</taxon>
    </lineage>
</organism>
<keyword evidence="7" id="KW-1185">Reference proteome</keyword>
<gene>
    <name evidence="6" type="ORF">THASP1DRAFT_14021</name>
</gene>
<evidence type="ECO:0000313" key="6">
    <source>
        <dbReference type="EMBL" id="RKP09619.1"/>
    </source>
</evidence>
<dbReference type="Proteomes" id="UP000271241">
    <property type="component" value="Unassembled WGS sequence"/>
</dbReference>
<evidence type="ECO:0000256" key="2">
    <source>
        <dbReference type="ARBA" id="ARBA00022670"/>
    </source>
</evidence>
<keyword evidence="4" id="KW-0788">Thiol protease</keyword>
<dbReference type="SUPFAM" id="SSF53182">
    <property type="entry name" value="Pyrrolidone carboxyl peptidase (pyroglutamate aminopeptidase)"/>
    <property type="match status" value="1"/>
</dbReference>
<reference evidence="7" key="1">
    <citation type="journal article" date="2018" name="Nat. Microbiol.">
        <title>Leveraging single-cell genomics to expand the fungal tree of life.</title>
        <authorList>
            <person name="Ahrendt S.R."/>
            <person name="Quandt C.A."/>
            <person name="Ciobanu D."/>
            <person name="Clum A."/>
            <person name="Salamov A."/>
            <person name="Andreopoulos B."/>
            <person name="Cheng J.F."/>
            <person name="Woyke T."/>
            <person name="Pelin A."/>
            <person name="Henrissat B."/>
            <person name="Reynolds N.K."/>
            <person name="Benny G.L."/>
            <person name="Smith M.E."/>
            <person name="James T.Y."/>
            <person name="Grigoriev I.V."/>
        </authorList>
    </citation>
    <scope>NUCLEOTIDE SEQUENCE [LARGE SCALE GENOMIC DNA]</scope>
    <source>
        <strain evidence="7">RSA 1356</strain>
    </source>
</reference>
<proteinExistence type="inferred from homology"/>
<evidence type="ECO:0000256" key="5">
    <source>
        <dbReference type="SAM" id="MobiDB-lite"/>
    </source>
</evidence>
<dbReference type="InterPro" id="IPR016125">
    <property type="entry name" value="Peptidase_C15-like"/>
</dbReference>
<dbReference type="EMBL" id="KZ992500">
    <property type="protein sequence ID" value="RKP09619.1"/>
    <property type="molecule type" value="Genomic_DNA"/>
</dbReference>